<dbReference type="EMBL" id="JASCZI010124547">
    <property type="protein sequence ID" value="MED6165993.1"/>
    <property type="molecule type" value="Genomic_DNA"/>
</dbReference>
<name>A0ABU6V267_9FABA</name>
<keyword evidence="2" id="KW-1185">Reference proteome</keyword>
<evidence type="ECO:0000313" key="2">
    <source>
        <dbReference type="Proteomes" id="UP001341840"/>
    </source>
</evidence>
<organism evidence="1 2">
    <name type="scientific">Stylosanthes scabra</name>
    <dbReference type="NCBI Taxonomy" id="79078"/>
    <lineage>
        <taxon>Eukaryota</taxon>
        <taxon>Viridiplantae</taxon>
        <taxon>Streptophyta</taxon>
        <taxon>Embryophyta</taxon>
        <taxon>Tracheophyta</taxon>
        <taxon>Spermatophyta</taxon>
        <taxon>Magnoliopsida</taxon>
        <taxon>eudicotyledons</taxon>
        <taxon>Gunneridae</taxon>
        <taxon>Pentapetalae</taxon>
        <taxon>rosids</taxon>
        <taxon>fabids</taxon>
        <taxon>Fabales</taxon>
        <taxon>Fabaceae</taxon>
        <taxon>Papilionoideae</taxon>
        <taxon>50 kb inversion clade</taxon>
        <taxon>dalbergioids sensu lato</taxon>
        <taxon>Dalbergieae</taxon>
        <taxon>Pterocarpus clade</taxon>
        <taxon>Stylosanthes</taxon>
    </lineage>
</organism>
<protein>
    <submittedName>
        <fullName evidence="1">Uncharacterized protein</fullName>
    </submittedName>
</protein>
<feature type="non-terminal residue" evidence="1">
    <location>
        <position position="70"/>
    </location>
</feature>
<evidence type="ECO:0000313" key="1">
    <source>
        <dbReference type="EMBL" id="MED6165993.1"/>
    </source>
</evidence>
<proteinExistence type="predicted"/>
<gene>
    <name evidence="1" type="ORF">PIB30_104885</name>
</gene>
<comment type="caution">
    <text evidence="1">The sequence shown here is derived from an EMBL/GenBank/DDBJ whole genome shotgun (WGS) entry which is preliminary data.</text>
</comment>
<sequence length="70" mass="8382">GCKILASLTYDQLRGNLLTYEMKYLNNRSEEEKKNKSLALKSSNYQEDEIEEFEDEEEELAFLLKRFNRL</sequence>
<dbReference type="Proteomes" id="UP001341840">
    <property type="component" value="Unassembled WGS sequence"/>
</dbReference>
<accession>A0ABU6V267</accession>
<feature type="non-terminal residue" evidence="1">
    <location>
        <position position="1"/>
    </location>
</feature>
<reference evidence="1 2" key="1">
    <citation type="journal article" date="2023" name="Plants (Basel)">
        <title>Bridging the Gap: Combining Genomics and Transcriptomics Approaches to Understand Stylosanthes scabra, an Orphan Legume from the Brazilian Caatinga.</title>
        <authorList>
            <person name="Ferreira-Neto J.R.C."/>
            <person name="da Silva M.D."/>
            <person name="Binneck E."/>
            <person name="de Melo N.F."/>
            <person name="da Silva R.H."/>
            <person name="de Melo A.L.T.M."/>
            <person name="Pandolfi V."/>
            <person name="Bustamante F.O."/>
            <person name="Brasileiro-Vidal A.C."/>
            <person name="Benko-Iseppon A.M."/>
        </authorList>
    </citation>
    <scope>NUCLEOTIDE SEQUENCE [LARGE SCALE GENOMIC DNA]</scope>
    <source>
        <tissue evidence="1">Leaves</tissue>
    </source>
</reference>